<evidence type="ECO:0000313" key="3">
    <source>
        <dbReference type="EMBL" id="RVU20809.1"/>
    </source>
</evidence>
<gene>
    <name evidence="3" type="ORF">EOT10_25970</name>
</gene>
<dbReference type="SUPFAM" id="SSF55464">
    <property type="entry name" value="Origin of replication-binding domain, RBD-like"/>
    <property type="match status" value="1"/>
</dbReference>
<dbReference type="Proteomes" id="UP000283128">
    <property type="component" value="Unassembled WGS sequence"/>
</dbReference>
<dbReference type="Pfam" id="PF08751">
    <property type="entry name" value="TrwC"/>
    <property type="match status" value="1"/>
</dbReference>
<dbReference type="EMBL" id="RZYA01000014">
    <property type="protein sequence ID" value="RVU20809.1"/>
    <property type="molecule type" value="Genomic_DNA"/>
</dbReference>
<dbReference type="RefSeq" id="WP_127830764.1">
    <property type="nucleotide sequence ID" value="NZ_RZYA01000014.1"/>
</dbReference>
<organism evidence="3 4">
    <name type="scientific">Streptomyces antnestii</name>
    <dbReference type="NCBI Taxonomy" id="2494256"/>
    <lineage>
        <taxon>Bacteria</taxon>
        <taxon>Bacillati</taxon>
        <taxon>Actinomycetota</taxon>
        <taxon>Actinomycetes</taxon>
        <taxon>Kitasatosporales</taxon>
        <taxon>Streptomycetaceae</taxon>
        <taxon>Streptomyces</taxon>
    </lineage>
</organism>
<dbReference type="AlphaFoldDB" id="A0A3S2YW96"/>
<dbReference type="InterPro" id="IPR014862">
    <property type="entry name" value="TrwC"/>
</dbReference>
<protein>
    <recommendedName>
        <fullName evidence="2">TrwC relaxase domain-containing protein</fullName>
    </recommendedName>
</protein>
<accession>A0A3S2YW96</accession>
<feature type="compositionally biased region" description="Polar residues" evidence="1">
    <location>
        <begin position="181"/>
        <end position="192"/>
    </location>
</feature>
<comment type="caution">
    <text evidence="3">The sequence shown here is derived from an EMBL/GenBank/DDBJ whole genome shotgun (WGS) entry which is preliminary data.</text>
</comment>
<proteinExistence type="predicted"/>
<evidence type="ECO:0000256" key="1">
    <source>
        <dbReference type="SAM" id="MobiDB-lite"/>
    </source>
</evidence>
<feature type="domain" description="TrwC relaxase" evidence="2">
    <location>
        <begin position="5"/>
        <end position="169"/>
    </location>
</feature>
<name>A0A3S2YW96_9ACTN</name>
<reference evidence="3 4" key="1">
    <citation type="submission" date="2019-01" db="EMBL/GenBank/DDBJ databases">
        <title>Genome sequences of Streptomyces and Rhizobium isolates collected from root and soil.</title>
        <authorList>
            <person name="Chhettri S."/>
            <person name="Sevigny J.L."/>
            <person name="Sen A."/>
            <person name="Ennis N."/>
            <person name="Tisa L."/>
        </authorList>
    </citation>
    <scope>NUCLEOTIDE SEQUENCE [LARGE SCALE GENOMIC DNA]</scope>
    <source>
        <strain evidence="3 4">San01</strain>
    </source>
</reference>
<keyword evidence="4" id="KW-1185">Reference proteome</keyword>
<sequence>MLGELREQEFRDLVHQAKREAFAELEKWIGYGLASEDGTLQRIATGGLLGWSVEHQSARPVDDTPGDPHLHVHFVIVNMARCEDGTWRAIANGGMDLHRHAKAFDALFKGRVRALAHERLGMRYARSPRTGAWEVEGIPEPLRDHYSRRAAQVDAIAGADASREPRAARRSYGCRPRLGMPSTTPDASTSVTVGAGARRNSATTSTS</sequence>
<dbReference type="OrthoDB" id="4524286at2"/>
<evidence type="ECO:0000259" key="2">
    <source>
        <dbReference type="Pfam" id="PF08751"/>
    </source>
</evidence>
<evidence type="ECO:0000313" key="4">
    <source>
        <dbReference type="Proteomes" id="UP000283128"/>
    </source>
</evidence>
<feature type="region of interest" description="Disordered" evidence="1">
    <location>
        <begin position="157"/>
        <end position="207"/>
    </location>
</feature>